<dbReference type="InterPro" id="IPR003593">
    <property type="entry name" value="AAA+_ATPase"/>
</dbReference>
<keyword evidence="2" id="KW-0547">Nucleotide-binding</keyword>
<evidence type="ECO:0000256" key="3">
    <source>
        <dbReference type="ARBA" id="ARBA00022840"/>
    </source>
</evidence>
<accession>A0A927J9Y6</accession>
<dbReference type="SUPFAM" id="SSF52540">
    <property type="entry name" value="P-loop containing nucleoside triphosphate hydrolases"/>
    <property type="match status" value="1"/>
</dbReference>
<evidence type="ECO:0000313" key="6">
    <source>
        <dbReference type="Proteomes" id="UP000642993"/>
    </source>
</evidence>
<evidence type="ECO:0000256" key="1">
    <source>
        <dbReference type="ARBA" id="ARBA00022448"/>
    </source>
</evidence>
<dbReference type="InterPro" id="IPR051782">
    <property type="entry name" value="ABC_Transporter_VariousFunc"/>
</dbReference>
<keyword evidence="1" id="KW-0813">Transport</keyword>
<name>A0A927J9Y6_9ACTN</name>
<dbReference type="Pfam" id="PF00005">
    <property type="entry name" value="ABC_tran"/>
    <property type="match status" value="1"/>
</dbReference>
<reference evidence="5" key="1">
    <citation type="submission" date="2020-09" db="EMBL/GenBank/DDBJ databases">
        <title>Hoyosella lacisalsi sp. nov., a halotolerant actinobacterium isolated from soil of Lake Gudzhirganskoe.</title>
        <authorList>
            <person name="Yang Q."/>
            <person name="Guo P.Y."/>
            <person name="Liu S.W."/>
            <person name="Li F.N."/>
            <person name="Sun C.H."/>
        </authorList>
    </citation>
    <scope>NUCLEOTIDE SEQUENCE</scope>
    <source>
        <strain evidence="5">G463</strain>
    </source>
</reference>
<dbReference type="PROSITE" id="PS50893">
    <property type="entry name" value="ABC_TRANSPORTER_2"/>
    <property type="match status" value="1"/>
</dbReference>
<dbReference type="PANTHER" id="PTHR42939">
    <property type="entry name" value="ABC TRANSPORTER ATP-BINDING PROTEIN ALBC-RELATED"/>
    <property type="match status" value="1"/>
</dbReference>
<gene>
    <name evidence="5" type="ORF">HT102_02740</name>
</gene>
<comment type="caution">
    <text evidence="5">The sequence shown here is derived from an EMBL/GenBank/DDBJ whole genome shotgun (WGS) entry which is preliminary data.</text>
</comment>
<sequence length="291" mass="30558">MNTSALSFRDVHKSFRRHTALAGCTLTVNEGSITGLIGANGAGKSTLMSLAAGLLRADAGTIDVLGAPPARGHISHGVSYLAQHKPLYPSLTVAEMIQFGADTNDDWDNDYATTIATSTGIKPTTRIKHLSPGQRTIVAVALVLGRRPRLLMLDEPMADLDPLARRTVAQILMGDVAEHGTTILLSSHVLSEISDLADEMILLGHGQVHLQGSIDTIVASHYILTGTGDPHTVAGPATLIDTRGTTGLRGHLLRGDAPMIATSEWSLAPATLDDVVLGYLRSDASLEGALG</sequence>
<dbReference type="GO" id="GO:0016887">
    <property type="term" value="F:ATP hydrolysis activity"/>
    <property type="evidence" value="ECO:0007669"/>
    <property type="project" value="InterPro"/>
</dbReference>
<organism evidence="5 6">
    <name type="scientific">Lolliginicoccus lacisalsi</name>
    <dbReference type="NCBI Taxonomy" id="2742202"/>
    <lineage>
        <taxon>Bacteria</taxon>
        <taxon>Bacillati</taxon>
        <taxon>Actinomycetota</taxon>
        <taxon>Actinomycetes</taxon>
        <taxon>Mycobacteriales</taxon>
        <taxon>Hoyosellaceae</taxon>
        <taxon>Lolliginicoccus</taxon>
    </lineage>
</organism>
<feature type="domain" description="ABC transporter" evidence="4">
    <location>
        <begin position="6"/>
        <end position="230"/>
    </location>
</feature>
<dbReference type="EMBL" id="JACYWE010000001">
    <property type="protein sequence ID" value="MBD8505406.1"/>
    <property type="molecule type" value="Genomic_DNA"/>
</dbReference>
<evidence type="ECO:0000313" key="5">
    <source>
        <dbReference type="EMBL" id="MBD8505406.1"/>
    </source>
</evidence>
<dbReference type="InterPro" id="IPR027417">
    <property type="entry name" value="P-loop_NTPase"/>
</dbReference>
<dbReference type="RefSeq" id="WP_192037847.1">
    <property type="nucleotide sequence ID" value="NZ_JACYWE010000001.1"/>
</dbReference>
<protein>
    <submittedName>
        <fullName evidence="5">ABC transporter ATP-binding protein</fullName>
    </submittedName>
</protein>
<dbReference type="GO" id="GO:0005524">
    <property type="term" value="F:ATP binding"/>
    <property type="evidence" value="ECO:0007669"/>
    <property type="project" value="UniProtKB-KW"/>
</dbReference>
<evidence type="ECO:0000256" key="2">
    <source>
        <dbReference type="ARBA" id="ARBA00022741"/>
    </source>
</evidence>
<dbReference type="Proteomes" id="UP000642993">
    <property type="component" value="Unassembled WGS sequence"/>
</dbReference>
<evidence type="ECO:0000259" key="4">
    <source>
        <dbReference type="PROSITE" id="PS50893"/>
    </source>
</evidence>
<keyword evidence="3 5" id="KW-0067">ATP-binding</keyword>
<dbReference type="SMART" id="SM00382">
    <property type="entry name" value="AAA"/>
    <property type="match status" value="1"/>
</dbReference>
<proteinExistence type="predicted"/>
<dbReference type="AlphaFoldDB" id="A0A927J9Y6"/>
<dbReference type="CDD" id="cd03230">
    <property type="entry name" value="ABC_DR_subfamily_A"/>
    <property type="match status" value="1"/>
</dbReference>
<dbReference type="Gene3D" id="3.40.50.300">
    <property type="entry name" value="P-loop containing nucleotide triphosphate hydrolases"/>
    <property type="match status" value="1"/>
</dbReference>
<keyword evidence="6" id="KW-1185">Reference proteome</keyword>
<dbReference type="PANTHER" id="PTHR42939:SF1">
    <property type="entry name" value="ABC TRANSPORTER ATP-BINDING PROTEIN ALBC-RELATED"/>
    <property type="match status" value="1"/>
</dbReference>
<dbReference type="InterPro" id="IPR003439">
    <property type="entry name" value="ABC_transporter-like_ATP-bd"/>
</dbReference>